<dbReference type="Pfam" id="PF20147">
    <property type="entry name" value="Crinkler"/>
    <property type="match status" value="1"/>
</dbReference>
<keyword evidence="6" id="KW-1185">Reference proteome</keyword>
<dbReference type="GO" id="GO:0005576">
    <property type="term" value="C:extracellular region"/>
    <property type="evidence" value="ECO:0007669"/>
    <property type="project" value="UniProtKB-SubCell"/>
</dbReference>
<evidence type="ECO:0000259" key="4">
    <source>
        <dbReference type="Pfam" id="PF20147"/>
    </source>
</evidence>
<proteinExistence type="predicted"/>
<feature type="domain" description="Crinkler effector protein N-terminal" evidence="4">
    <location>
        <begin position="105"/>
        <end position="210"/>
    </location>
</feature>
<dbReference type="Proteomes" id="UP001165121">
    <property type="component" value="Unassembled WGS sequence"/>
</dbReference>
<dbReference type="AlphaFoldDB" id="A0A9W6TXC7"/>
<dbReference type="EMBL" id="BSXT01000320">
    <property type="protein sequence ID" value="GMF24336.1"/>
    <property type="molecule type" value="Genomic_DNA"/>
</dbReference>
<evidence type="ECO:0000256" key="2">
    <source>
        <dbReference type="ARBA" id="ARBA00004613"/>
    </source>
</evidence>
<dbReference type="InterPro" id="IPR045379">
    <property type="entry name" value="Crinkler_N"/>
</dbReference>
<sequence>MPRKSKCDLSPATKVAVALFLVDQAAHGIPATVAVAAVARRHGISVRSAWRLWSKKSDVAALLAPPRPNGAPRPYKRSKEEVARLIAAVPLAERQTLGPGFHTIGEGSVISIIIEEWKTVALLKDVIKEKKPKKISCDTGELQLFLAKTAAGKWLESGTEDMKKLKKGKKTAAIEALLLEDKELQGEWGLQKVLAGMPQPSTGQVHVLVVVPSSAVIEVSFQETTDEATLRELERYRQQGKRIGEKCSEYCGGILDKIDEYCGGKTDPVPFICVAGSSGMGKSQLAFALGGRRPYFYWLGVRVTSDEQLLYQNFKEMSNIFISCVERDKPNEADEKQVLDTKSQFYQSKLWTYGLIRAILERTDGSLDTREMVRLGGGYKTSRGTM</sequence>
<keyword evidence="3" id="KW-0964">Secreted</keyword>
<gene>
    <name evidence="5" type="ORF">Pfra01_000406900</name>
</gene>
<comment type="subcellular location">
    <subcellularLocation>
        <location evidence="1">Host cell</location>
    </subcellularLocation>
    <subcellularLocation>
        <location evidence="2">Secreted</location>
    </subcellularLocation>
</comment>
<evidence type="ECO:0000256" key="1">
    <source>
        <dbReference type="ARBA" id="ARBA00004340"/>
    </source>
</evidence>
<reference evidence="5" key="1">
    <citation type="submission" date="2023-04" db="EMBL/GenBank/DDBJ databases">
        <title>Phytophthora fragariaefolia NBRC 109709.</title>
        <authorList>
            <person name="Ichikawa N."/>
            <person name="Sato H."/>
            <person name="Tonouchi N."/>
        </authorList>
    </citation>
    <scope>NUCLEOTIDE SEQUENCE</scope>
    <source>
        <strain evidence="5">NBRC 109709</strain>
    </source>
</reference>
<accession>A0A9W6TXC7</accession>
<protein>
    <submittedName>
        <fullName evidence="5">Unnamed protein product</fullName>
    </submittedName>
</protein>
<organism evidence="5 6">
    <name type="scientific">Phytophthora fragariaefolia</name>
    <dbReference type="NCBI Taxonomy" id="1490495"/>
    <lineage>
        <taxon>Eukaryota</taxon>
        <taxon>Sar</taxon>
        <taxon>Stramenopiles</taxon>
        <taxon>Oomycota</taxon>
        <taxon>Peronosporomycetes</taxon>
        <taxon>Peronosporales</taxon>
        <taxon>Peronosporaceae</taxon>
        <taxon>Phytophthora</taxon>
    </lineage>
</organism>
<dbReference type="OrthoDB" id="129641at2759"/>
<comment type="caution">
    <text evidence="5">The sequence shown here is derived from an EMBL/GenBank/DDBJ whole genome shotgun (WGS) entry which is preliminary data.</text>
</comment>
<name>A0A9W6TXC7_9STRA</name>
<dbReference type="GO" id="GO:0043657">
    <property type="term" value="C:host cell"/>
    <property type="evidence" value="ECO:0007669"/>
    <property type="project" value="UniProtKB-SubCell"/>
</dbReference>
<evidence type="ECO:0000313" key="5">
    <source>
        <dbReference type="EMBL" id="GMF24336.1"/>
    </source>
</evidence>
<evidence type="ECO:0000313" key="6">
    <source>
        <dbReference type="Proteomes" id="UP001165121"/>
    </source>
</evidence>
<evidence type="ECO:0000256" key="3">
    <source>
        <dbReference type="ARBA" id="ARBA00022525"/>
    </source>
</evidence>